<evidence type="ECO:0000313" key="1">
    <source>
        <dbReference type="EMBL" id="VEL18611.1"/>
    </source>
</evidence>
<proteinExistence type="predicted"/>
<organism evidence="1 2">
    <name type="scientific">Protopolystoma xenopodis</name>
    <dbReference type="NCBI Taxonomy" id="117903"/>
    <lineage>
        <taxon>Eukaryota</taxon>
        <taxon>Metazoa</taxon>
        <taxon>Spiralia</taxon>
        <taxon>Lophotrochozoa</taxon>
        <taxon>Platyhelminthes</taxon>
        <taxon>Monogenea</taxon>
        <taxon>Polyopisthocotylea</taxon>
        <taxon>Polystomatidea</taxon>
        <taxon>Polystomatidae</taxon>
        <taxon>Protopolystoma</taxon>
    </lineage>
</organism>
<dbReference type="OrthoDB" id="5148094at2759"/>
<name>A0A448WRR1_9PLAT</name>
<dbReference type="EMBL" id="CAAALY010037774">
    <property type="protein sequence ID" value="VEL18611.1"/>
    <property type="molecule type" value="Genomic_DNA"/>
</dbReference>
<keyword evidence="2" id="KW-1185">Reference proteome</keyword>
<reference evidence="1" key="1">
    <citation type="submission" date="2018-11" db="EMBL/GenBank/DDBJ databases">
        <authorList>
            <consortium name="Pathogen Informatics"/>
        </authorList>
    </citation>
    <scope>NUCLEOTIDE SEQUENCE</scope>
</reference>
<gene>
    <name evidence="1" type="ORF">PXEA_LOCUS12051</name>
</gene>
<evidence type="ECO:0000313" key="2">
    <source>
        <dbReference type="Proteomes" id="UP000784294"/>
    </source>
</evidence>
<protein>
    <submittedName>
        <fullName evidence="1">Uncharacterized protein</fullName>
    </submittedName>
</protein>
<dbReference type="AlphaFoldDB" id="A0A448WRR1"/>
<accession>A0A448WRR1</accession>
<dbReference type="InterPro" id="IPR011989">
    <property type="entry name" value="ARM-like"/>
</dbReference>
<dbReference type="Pfam" id="PF24987">
    <property type="entry name" value="HEAT_EF3_N"/>
    <property type="match status" value="1"/>
</dbReference>
<dbReference type="Proteomes" id="UP000784294">
    <property type="component" value="Unassembled WGS sequence"/>
</dbReference>
<sequence length="138" mass="16073">MARLQIEAAANTARAVMSRLSAHGVKLALPSLLKVIDEDGSWRTKVGKLRYSTYYSRMHFYVYQIISIISGTKGIHLFDCITYELFLMLQLCIGQSHSPTKLNLLFSYWNRVINLLFSYWNRVINLLYLFKRIYKVAV</sequence>
<comment type="caution">
    <text evidence="1">The sequence shown here is derived from an EMBL/GenBank/DDBJ whole genome shotgun (WGS) entry which is preliminary data.</text>
</comment>
<dbReference type="Gene3D" id="1.25.10.10">
    <property type="entry name" value="Leucine-rich Repeat Variant"/>
    <property type="match status" value="1"/>
</dbReference>